<dbReference type="EMBL" id="JBHRZI010000004">
    <property type="protein sequence ID" value="MFC3890411.1"/>
    <property type="molecule type" value="Genomic_DNA"/>
</dbReference>
<proteinExistence type="predicted"/>
<feature type="domain" description="CBS" evidence="1">
    <location>
        <begin position="85"/>
        <end position="122"/>
    </location>
</feature>
<evidence type="ECO:0000313" key="3">
    <source>
        <dbReference type="Proteomes" id="UP001595690"/>
    </source>
</evidence>
<dbReference type="Pfam" id="PF00571">
    <property type="entry name" value="CBS"/>
    <property type="match status" value="2"/>
</dbReference>
<feature type="domain" description="CBS" evidence="1">
    <location>
        <begin position="16"/>
        <end position="67"/>
    </location>
</feature>
<evidence type="ECO:0000259" key="1">
    <source>
        <dbReference type="Pfam" id="PF00571"/>
    </source>
</evidence>
<dbReference type="SUPFAM" id="SSF54631">
    <property type="entry name" value="CBS-domain pair"/>
    <property type="match status" value="1"/>
</dbReference>
<dbReference type="InterPro" id="IPR000644">
    <property type="entry name" value="CBS_dom"/>
</dbReference>
<dbReference type="Proteomes" id="UP001595690">
    <property type="component" value="Unassembled WGS sequence"/>
</dbReference>
<keyword evidence="3" id="KW-1185">Reference proteome</keyword>
<protein>
    <submittedName>
        <fullName evidence="2">CBS domain-containing protein</fullName>
    </submittedName>
</protein>
<organism evidence="2 3">
    <name type="scientific">Lentzea rhizosphaerae</name>
    <dbReference type="NCBI Taxonomy" id="2041025"/>
    <lineage>
        <taxon>Bacteria</taxon>
        <taxon>Bacillati</taxon>
        <taxon>Actinomycetota</taxon>
        <taxon>Actinomycetes</taxon>
        <taxon>Pseudonocardiales</taxon>
        <taxon>Pseudonocardiaceae</taxon>
        <taxon>Lentzea</taxon>
    </lineage>
</organism>
<gene>
    <name evidence="2" type="ORF">ACFOWZ_02920</name>
</gene>
<reference evidence="3" key="1">
    <citation type="journal article" date="2019" name="Int. J. Syst. Evol. Microbiol.">
        <title>The Global Catalogue of Microorganisms (GCM) 10K type strain sequencing project: providing services to taxonomists for standard genome sequencing and annotation.</title>
        <authorList>
            <consortium name="The Broad Institute Genomics Platform"/>
            <consortium name="The Broad Institute Genome Sequencing Center for Infectious Disease"/>
            <person name="Wu L."/>
            <person name="Ma J."/>
        </authorList>
    </citation>
    <scope>NUCLEOTIDE SEQUENCE [LARGE SCALE GENOMIC DNA]</scope>
    <source>
        <strain evidence="3">CGMCC 4.7405</strain>
    </source>
</reference>
<dbReference type="Gene3D" id="3.10.580.10">
    <property type="entry name" value="CBS-domain"/>
    <property type="match status" value="1"/>
</dbReference>
<dbReference type="RefSeq" id="WP_382368153.1">
    <property type="nucleotide sequence ID" value="NZ_JBHRZI010000004.1"/>
</dbReference>
<evidence type="ECO:0000313" key="2">
    <source>
        <dbReference type="EMBL" id="MFC3890411.1"/>
    </source>
</evidence>
<dbReference type="InterPro" id="IPR046342">
    <property type="entry name" value="CBS_dom_sf"/>
</dbReference>
<name>A0ABV8BJG7_9PSEU</name>
<accession>A0ABV8BJG7</accession>
<sequence length="143" mass="15456">MPVPTPQQASPISSTVGEVLVRHPKTLPVDTSVGLARACFTDDHVHLLLLTESGRLIGTLVRTDLRDDLDDADLALPWSRMSGRTIPADMPAERARELLVTSGQRRRAVVDDNGNLLGLLCLKRHLAGFCSDADVAARAADPR</sequence>
<comment type="caution">
    <text evidence="2">The sequence shown here is derived from an EMBL/GenBank/DDBJ whole genome shotgun (WGS) entry which is preliminary data.</text>
</comment>